<dbReference type="InterPro" id="IPR029063">
    <property type="entry name" value="SAM-dependent_MTases_sf"/>
</dbReference>
<dbReference type="GO" id="GO:0102559">
    <property type="term" value="F:peptide chain release factor N(5)-glutamine methyltransferase activity"/>
    <property type="evidence" value="ECO:0007669"/>
    <property type="project" value="UniProtKB-EC"/>
</dbReference>
<feature type="domain" description="Release factor glutamine methyltransferase N-terminal" evidence="7">
    <location>
        <begin position="21"/>
        <end position="74"/>
    </location>
</feature>
<dbReference type="InterPro" id="IPR002052">
    <property type="entry name" value="DNA_methylase_N6_adenine_CS"/>
</dbReference>
<dbReference type="NCBIfam" id="TIGR03534">
    <property type="entry name" value="RF_mod_PrmC"/>
    <property type="match status" value="1"/>
</dbReference>
<dbReference type="SUPFAM" id="SSF53335">
    <property type="entry name" value="S-adenosyl-L-methionine-dependent methyltransferases"/>
    <property type="match status" value="1"/>
</dbReference>
<feature type="binding site" evidence="5">
    <location>
        <position position="169"/>
    </location>
    <ligand>
        <name>S-adenosyl-L-methionine</name>
        <dbReference type="ChEBI" id="CHEBI:59789"/>
    </ligand>
</feature>
<protein>
    <recommendedName>
        <fullName evidence="5">Release factor glutamine methyltransferase</fullName>
        <shortName evidence="5">RF MTase</shortName>
        <ecNumber evidence="5">2.1.1.297</ecNumber>
    </recommendedName>
    <alternativeName>
        <fullName evidence="5">N5-glutamine methyltransferase PrmC</fullName>
    </alternativeName>
    <alternativeName>
        <fullName evidence="5">Protein-(glutamine-N5) MTase PrmC</fullName>
    </alternativeName>
    <alternativeName>
        <fullName evidence="5">Protein-glutamine N-methyltransferase PrmC</fullName>
    </alternativeName>
</protein>
<dbReference type="Gene3D" id="3.40.50.150">
    <property type="entry name" value="Vaccinia Virus protein VP39"/>
    <property type="match status" value="1"/>
</dbReference>
<dbReference type="HAMAP" id="MF_02126">
    <property type="entry name" value="RF_methyltr_PrmC"/>
    <property type="match status" value="1"/>
</dbReference>
<dbReference type="OrthoDB" id="9800643at2"/>
<dbReference type="EMBL" id="QGGU01000010">
    <property type="protein sequence ID" value="PWK47831.1"/>
    <property type="molecule type" value="Genomic_DNA"/>
</dbReference>
<dbReference type="InterPro" id="IPR050320">
    <property type="entry name" value="N5-glutamine_MTase"/>
</dbReference>
<evidence type="ECO:0000313" key="9">
    <source>
        <dbReference type="Proteomes" id="UP000245790"/>
    </source>
</evidence>
<dbReference type="AlphaFoldDB" id="A0A316FFX5"/>
<dbReference type="RefSeq" id="WP_109764370.1">
    <property type="nucleotide sequence ID" value="NZ_QGGU01000010.1"/>
</dbReference>
<dbReference type="PROSITE" id="PS00092">
    <property type="entry name" value="N6_MTASE"/>
    <property type="match status" value="1"/>
</dbReference>
<evidence type="ECO:0000256" key="5">
    <source>
        <dbReference type="HAMAP-Rule" id="MF_02126"/>
    </source>
</evidence>
<dbReference type="PANTHER" id="PTHR18895:SF74">
    <property type="entry name" value="MTRF1L RELEASE FACTOR GLUTAMINE METHYLTRANSFERASE"/>
    <property type="match status" value="1"/>
</dbReference>
<dbReference type="NCBIfam" id="TIGR00536">
    <property type="entry name" value="hemK_fam"/>
    <property type="match status" value="1"/>
</dbReference>
<comment type="similarity">
    <text evidence="5">Belongs to the protein N5-glutamine methyltransferase family. PrmC subfamily.</text>
</comment>
<evidence type="ECO:0000256" key="3">
    <source>
        <dbReference type="ARBA" id="ARBA00022691"/>
    </source>
</evidence>
<reference evidence="8 9" key="1">
    <citation type="submission" date="2018-05" db="EMBL/GenBank/DDBJ databases">
        <title>Genomic Encyclopedia of Type Strains, Phase IV (KMG-IV): sequencing the most valuable type-strain genomes for metagenomic binning, comparative biology and taxonomic classification.</title>
        <authorList>
            <person name="Goeker M."/>
        </authorList>
    </citation>
    <scope>NUCLEOTIDE SEQUENCE [LARGE SCALE GENOMIC DNA]</scope>
    <source>
        <strain evidence="8 9">DSM 25350</strain>
    </source>
</reference>
<evidence type="ECO:0000259" key="7">
    <source>
        <dbReference type="Pfam" id="PF17827"/>
    </source>
</evidence>
<keyword evidence="1 5" id="KW-0489">Methyltransferase</keyword>
<dbReference type="Proteomes" id="UP000245790">
    <property type="component" value="Unassembled WGS sequence"/>
</dbReference>
<feature type="binding site" evidence="5">
    <location>
        <begin position="119"/>
        <end position="123"/>
    </location>
    <ligand>
        <name>S-adenosyl-L-methionine</name>
        <dbReference type="ChEBI" id="CHEBI:59789"/>
    </ligand>
</feature>
<feature type="binding site" evidence="5">
    <location>
        <begin position="185"/>
        <end position="188"/>
    </location>
    <ligand>
        <name>substrate</name>
    </ligand>
</feature>
<keyword evidence="2 5" id="KW-0808">Transferase</keyword>
<proteinExistence type="inferred from homology"/>
<comment type="caution">
    <text evidence="8">The sequence shown here is derived from an EMBL/GenBank/DDBJ whole genome shotgun (WGS) entry which is preliminary data.</text>
</comment>
<dbReference type="Gene3D" id="1.10.8.10">
    <property type="entry name" value="DNA helicase RuvA subunit, C-terminal domain"/>
    <property type="match status" value="1"/>
</dbReference>
<feature type="binding site" evidence="5">
    <location>
        <position position="185"/>
    </location>
    <ligand>
        <name>S-adenosyl-L-methionine</name>
        <dbReference type="ChEBI" id="CHEBI:59789"/>
    </ligand>
</feature>
<evidence type="ECO:0000256" key="4">
    <source>
        <dbReference type="ARBA" id="ARBA00048391"/>
    </source>
</evidence>
<dbReference type="InterPro" id="IPR019874">
    <property type="entry name" value="RF_methyltr_PrmC"/>
</dbReference>
<organism evidence="8 9">
    <name type="scientific">Pleionea mediterranea</name>
    <dbReference type="NCBI Taxonomy" id="523701"/>
    <lineage>
        <taxon>Bacteria</taxon>
        <taxon>Pseudomonadati</taxon>
        <taxon>Pseudomonadota</taxon>
        <taxon>Gammaproteobacteria</taxon>
        <taxon>Oceanospirillales</taxon>
        <taxon>Pleioneaceae</taxon>
        <taxon>Pleionea</taxon>
    </lineage>
</organism>
<dbReference type="FunFam" id="3.40.50.150:FF:000053">
    <property type="entry name" value="Release factor glutamine methyltransferase"/>
    <property type="match status" value="1"/>
</dbReference>
<dbReference type="Pfam" id="PF05175">
    <property type="entry name" value="MTS"/>
    <property type="match status" value="1"/>
</dbReference>
<keyword evidence="9" id="KW-1185">Reference proteome</keyword>
<dbReference type="InterPro" id="IPR007848">
    <property type="entry name" value="Small_mtfrase_dom"/>
</dbReference>
<dbReference type="CDD" id="cd02440">
    <property type="entry name" value="AdoMet_MTases"/>
    <property type="match status" value="1"/>
</dbReference>
<accession>A0A316FFX5</accession>
<sequence length="278" mass="30898">MNNVDQIITTYLPKMPDASVAQRDISLLIAAALERSLSWVKAFSDQALSQQQVISICEHLERRIKGEPVAYILGEWEFYSLPFKVTPDTLIPRPETELLVERVLAIIADLDQPSVLDLGCGSGAIAVAIKQQRPDALVSAVEYSEAALLVAKANAERNKTDINFLQGSWFEPVNTGERFDVIVSNPPYVAQDDPHLSQGDLLFEPRTALTAGDNEFSDISIICHQAPSFLSPHGVLLIEHGYSQKQKVQQLFAENGLLRVITHQDYSRVDRFTEGWLA</sequence>
<comment type="function">
    <text evidence="5">Methylates the class 1 translation termination release factors RF1/PrfA and RF2/PrfB on the glutamine residue of the universally conserved GGQ motif.</text>
</comment>
<dbReference type="GO" id="GO:0003676">
    <property type="term" value="F:nucleic acid binding"/>
    <property type="evidence" value="ECO:0007669"/>
    <property type="project" value="InterPro"/>
</dbReference>
<dbReference type="InterPro" id="IPR040758">
    <property type="entry name" value="PrmC_N"/>
</dbReference>
<evidence type="ECO:0000259" key="6">
    <source>
        <dbReference type="Pfam" id="PF05175"/>
    </source>
</evidence>
<dbReference type="Pfam" id="PF17827">
    <property type="entry name" value="PrmC_N"/>
    <property type="match status" value="1"/>
</dbReference>
<dbReference type="PRINTS" id="PR00507">
    <property type="entry name" value="N12N6MTFRASE"/>
</dbReference>
<name>A0A316FFX5_9GAMM</name>
<dbReference type="InterPro" id="IPR004556">
    <property type="entry name" value="HemK-like"/>
</dbReference>
<dbReference type="PANTHER" id="PTHR18895">
    <property type="entry name" value="HEMK METHYLTRANSFERASE"/>
    <property type="match status" value="1"/>
</dbReference>
<feature type="binding site" evidence="5">
    <location>
        <position position="142"/>
    </location>
    <ligand>
        <name>S-adenosyl-L-methionine</name>
        <dbReference type="ChEBI" id="CHEBI:59789"/>
    </ligand>
</feature>
<dbReference type="EC" id="2.1.1.297" evidence="5"/>
<evidence type="ECO:0000256" key="1">
    <source>
        <dbReference type="ARBA" id="ARBA00022603"/>
    </source>
</evidence>
<keyword evidence="3 5" id="KW-0949">S-adenosyl-L-methionine</keyword>
<dbReference type="GO" id="GO:0032259">
    <property type="term" value="P:methylation"/>
    <property type="evidence" value="ECO:0007669"/>
    <property type="project" value="UniProtKB-KW"/>
</dbReference>
<evidence type="ECO:0000313" key="8">
    <source>
        <dbReference type="EMBL" id="PWK47831.1"/>
    </source>
</evidence>
<feature type="domain" description="Methyltransferase small" evidence="6">
    <location>
        <begin position="96"/>
        <end position="196"/>
    </location>
</feature>
<gene>
    <name evidence="5" type="primary">prmC</name>
    <name evidence="8" type="ORF">C8D97_11043</name>
</gene>
<evidence type="ECO:0000256" key="2">
    <source>
        <dbReference type="ARBA" id="ARBA00022679"/>
    </source>
</evidence>
<comment type="catalytic activity">
    <reaction evidence="4 5">
        <text>L-glutaminyl-[peptide chain release factor] + S-adenosyl-L-methionine = N(5)-methyl-L-glutaminyl-[peptide chain release factor] + S-adenosyl-L-homocysteine + H(+)</text>
        <dbReference type="Rhea" id="RHEA:42896"/>
        <dbReference type="Rhea" id="RHEA-COMP:10271"/>
        <dbReference type="Rhea" id="RHEA-COMP:10272"/>
        <dbReference type="ChEBI" id="CHEBI:15378"/>
        <dbReference type="ChEBI" id="CHEBI:30011"/>
        <dbReference type="ChEBI" id="CHEBI:57856"/>
        <dbReference type="ChEBI" id="CHEBI:59789"/>
        <dbReference type="ChEBI" id="CHEBI:61891"/>
        <dbReference type="EC" id="2.1.1.297"/>
    </reaction>
</comment>